<dbReference type="Proteomes" id="UP000002411">
    <property type="component" value="Chromosome"/>
</dbReference>
<sequence length="172" mass="20034">MSNEKLQDVNKETTASEVPAQKQFQFTEHEIFCVASHLQMYIDRVENKLEDYNPCNTCKFVRDCFKSDFIYSDVMNKLVHITGLDYLIWARVMNTKLEQQEQLNKGELECIYRHLKMFIFTCWDKKKNVPDACVGCGHYCSENKQTLNPWPAFYKLSNLIDTSYSGGQGASK</sequence>
<dbReference type="EMBL" id="CP000673">
    <property type="protein sequence ID" value="EDK33952.1"/>
    <property type="molecule type" value="Genomic_DNA"/>
</dbReference>
<keyword evidence="2" id="KW-1185">Reference proteome</keyword>
<proteinExistence type="predicted"/>
<dbReference type="KEGG" id="ckl:CKL_1940"/>
<name>A5MYK6_CLOK5</name>
<protein>
    <submittedName>
        <fullName evidence="1">Uncharacterized protein</fullName>
    </submittedName>
</protein>
<dbReference type="HOGENOM" id="CLU_1552623_0_0_9"/>
<accession>A5MYK6</accession>
<dbReference type="AlphaFoldDB" id="A5MYK6"/>
<reference evidence="1 2" key="1">
    <citation type="journal article" date="2008" name="Proc. Natl. Acad. Sci. U.S.A.">
        <title>The genome of Clostridium kluyveri, a strict anaerobe with unique metabolic features.</title>
        <authorList>
            <person name="Seedorf H."/>
            <person name="Fricke W.F."/>
            <person name="Veith B."/>
            <person name="Brueggemann H."/>
            <person name="Liesegang H."/>
            <person name="Strittmatter A."/>
            <person name="Miethke M."/>
            <person name="Buckel W."/>
            <person name="Hinderberger J."/>
            <person name="Li F."/>
            <person name="Hagemeier C."/>
            <person name="Thauer R.K."/>
            <person name="Gottschalk G."/>
        </authorList>
    </citation>
    <scope>NUCLEOTIDE SEQUENCE [LARGE SCALE GENOMIC DNA]</scope>
    <source>
        <strain evidence="2">ATCC 8527 / DSM 555 / NCIMB 10680</strain>
    </source>
</reference>
<dbReference type="STRING" id="431943.CKL_1940"/>
<evidence type="ECO:0000313" key="1">
    <source>
        <dbReference type="EMBL" id="EDK33952.1"/>
    </source>
</evidence>
<gene>
    <name evidence="1" type="ordered locus">CKL_1940</name>
</gene>
<evidence type="ECO:0000313" key="2">
    <source>
        <dbReference type="Proteomes" id="UP000002411"/>
    </source>
</evidence>
<organism evidence="1 2">
    <name type="scientific">Clostridium kluyveri (strain ATCC 8527 / DSM 555 / NBRC 12016 / NCIMB 10680 / K1)</name>
    <dbReference type="NCBI Taxonomy" id="431943"/>
    <lineage>
        <taxon>Bacteria</taxon>
        <taxon>Bacillati</taxon>
        <taxon>Bacillota</taxon>
        <taxon>Clostridia</taxon>
        <taxon>Eubacteriales</taxon>
        <taxon>Clostridiaceae</taxon>
        <taxon>Clostridium</taxon>
    </lineage>
</organism>